<protein>
    <submittedName>
        <fullName evidence="2">MOB-like protein phocein</fullName>
    </submittedName>
</protein>
<evidence type="ECO:0000256" key="1">
    <source>
        <dbReference type="PIRSR" id="PIRSR605301-1"/>
    </source>
</evidence>
<proteinExistence type="predicted"/>
<dbReference type="SMART" id="SM01388">
    <property type="entry name" value="Mob1_phocein"/>
    <property type="match status" value="1"/>
</dbReference>
<dbReference type="Proteomes" id="UP000790347">
    <property type="component" value="Unassembled WGS sequence"/>
</dbReference>
<dbReference type="PANTHER" id="PTHR22599">
    <property type="entry name" value="MPS ONE BINDER KINASE ACTIVATOR-LIKE MOB"/>
    <property type="match status" value="1"/>
</dbReference>
<dbReference type="Gene3D" id="1.20.140.30">
    <property type="entry name" value="MOB kinase activator"/>
    <property type="match status" value="2"/>
</dbReference>
<accession>A0A922HNS5</accession>
<keyword evidence="1" id="KW-0479">Metal-binding</keyword>
<dbReference type="EMBL" id="ASGP02000007">
    <property type="protein sequence ID" value="KAH9497065.1"/>
    <property type="molecule type" value="Genomic_DNA"/>
</dbReference>
<feature type="binding site" evidence="1">
    <location>
        <position position="153"/>
    </location>
    <ligand>
        <name>Zn(2+)</name>
        <dbReference type="ChEBI" id="CHEBI:29105"/>
    </ligand>
</feature>
<feature type="binding site" evidence="1">
    <location>
        <position position="91"/>
    </location>
    <ligand>
        <name>Zn(2+)</name>
        <dbReference type="ChEBI" id="CHEBI:29105"/>
    </ligand>
</feature>
<feature type="binding site" evidence="1">
    <location>
        <position position="148"/>
    </location>
    <ligand>
        <name>Zn(2+)</name>
        <dbReference type="ChEBI" id="CHEBI:29105"/>
    </ligand>
</feature>
<name>A0A922HNS5_DERFA</name>
<evidence type="ECO:0000313" key="2">
    <source>
        <dbReference type="EMBL" id="KAH9497065.1"/>
    </source>
</evidence>
<sequence length="227" mass="25823">MASMSSFVDFFSKSKKVGNNKNTFRPKKKFEPGTLRYSLHKQAIASLNSGINLREVVKLPQGEDLCDWIAVHVVDFFNRINLIYGIVTDYCTDESCPRMSGGHKYEYLWADGINNESLFPTKSDVPFPKTFLPTCKKILARLFRVFVHVYIHHFDRLMAVGAEAHCNTCYKHFYYFVKEFDLVNAKEFEPLADMTRRLCDTSRGLLQINMLSGSGGGGGGGNNEQMF</sequence>
<organism evidence="2 3">
    <name type="scientific">Dermatophagoides farinae</name>
    <name type="common">American house dust mite</name>
    <dbReference type="NCBI Taxonomy" id="6954"/>
    <lineage>
        <taxon>Eukaryota</taxon>
        <taxon>Metazoa</taxon>
        <taxon>Ecdysozoa</taxon>
        <taxon>Arthropoda</taxon>
        <taxon>Chelicerata</taxon>
        <taxon>Arachnida</taxon>
        <taxon>Acari</taxon>
        <taxon>Acariformes</taxon>
        <taxon>Sarcoptiformes</taxon>
        <taxon>Astigmata</taxon>
        <taxon>Psoroptidia</taxon>
        <taxon>Analgoidea</taxon>
        <taxon>Pyroglyphidae</taxon>
        <taxon>Dermatophagoidinae</taxon>
        <taxon>Dermatophagoides</taxon>
    </lineage>
</organism>
<dbReference type="Pfam" id="PF03637">
    <property type="entry name" value="Mob1_phocein"/>
    <property type="match status" value="2"/>
</dbReference>
<keyword evidence="3" id="KW-1185">Reference proteome</keyword>
<comment type="caution">
    <text evidence="2">The sequence shown here is derived from an EMBL/GenBank/DDBJ whole genome shotgun (WGS) entry which is preliminary data.</text>
</comment>
<reference evidence="2" key="2">
    <citation type="journal article" date="2022" name="Res Sq">
        <title>Comparative Genomics Reveals Insights into the Divergent Evolution of Astigmatic Mites and Household Pest Adaptations.</title>
        <authorList>
            <person name="Xiong Q."/>
            <person name="Wan A.T.-Y."/>
            <person name="Liu X.-Y."/>
            <person name="Fung C.S.-H."/>
            <person name="Xiao X."/>
            <person name="Malainual N."/>
            <person name="Hou J."/>
            <person name="Wang L."/>
            <person name="Wang M."/>
            <person name="Yang K."/>
            <person name="Cui Y."/>
            <person name="Leung E."/>
            <person name="Nong W."/>
            <person name="Shin S.-K."/>
            <person name="Au S."/>
            <person name="Jeong K.Y."/>
            <person name="Chew F.T."/>
            <person name="Hui J."/>
            <person name="Leung T.F."/>
            <person name="Tungtrongchitr A."/>
            <person name="Zhong N."/>
            <person name="Liu Z."/>
            <person name="Tsui S."/>
        </authorList>
    </citation>
    <scope>NUCLEOTIDE SEQUENCE</scope>
    <source>
        <strain evidence="2">Derf</strain>
        <tissue evidence="2">Whole organism</tissue>
    </source>
</reference>
<dbReference type="InterPro" id="IPR005301">
    <property type="entry name" value="MOB_kinase_act_fam"/>
</dbReference>
<dbReference type="SUPFAM" id="SSF101152">
    <property type="entry name" value="Mob1/phocein"/>
    <property type="match status" value="1"/>
</dbReference>
<reference evidence="2" key="1">
    <citation type="submission" date="2013-05" db="EMBL/GenBank/DDBJ databases">
        <authorList>
            <person name="Yim A.K.Y."/>
            <person name="Chan T.F."/>
            <person name="Ji K.M."/>
            <person name="Liu X.Y."/>
            <person name="Zhou J.W."/>
            <person name="Li R.Q."/>
            <person name="Yang K.Y."/>
            <person name="Li J."/>
            <person name="Li M."/>
            <person name="Law P.T.W."/>
            <person name="Wu Y.L."/>
            <person name="Cai Z.L."/>
            <person name="Qin H."/>
            <person name="Bao Y."/>
            <person name="Leung R.K.K."/>
            <person name="Ng P.K.S."/>
            <person name="Zou J."/>
            <person name="Zhong X.J."/>
            <person name="Ran P.X."/>
            <person name="Zhong N.S."/>
            <person name="Liu Z.G."/>
            <person name="Tsui S.K.W."/>
        </authorList>
    </citation>
    <scope>NUCLEOTIDE SEQUENCE</scope>
    <source>
        <strain evidence="2">Derf</strain>
        <tissue evidence="2">Whole organism</tissue>
    </source>
</reference>
<feature type="binding site" evidence="1">
    <location>
        <position position="96"/>
    </location>
    <ligand>
        <name>Zn(2+)</name>
        <dbReference type="ChEBI" id="CHEBI:29105"/>
    </ligand>
</feature>
<dbReference type="AlphaFoldDB" id="A0A922HNS5"/>
<gene>
    <name evidence="2" type="primary">MOB3</name>
    <name evidence="2" type="ORF">DERF_013076</name>
</gene>
<keyword evidence="1" id="KW-0862">Zinc</keyword>
<dbReference type="InterPro" id="IPR036703">
    <property type="entry name" value="MOB_kinase_act_sf"/>
</dbReference>
<evidence type="ECO:0000313" key="3">
    <source>
        <dbReference type="Proteomes" id="UP000790347"/>
    </source>
</evidence>